<evidence type="ECO:0000256" key="1">
    <source>
        <dbReference type="ARBA" id="ARBA00001974"/>
    </source>
</evidence>
<dbReference type="RefSeq" id="WP_227422757.1">
    <property type="nucleotide sequence ID" value="NZ_CP071868.1"/>
</dbReference>
<reference evidence="9" key="1">
    <citation type="submission" date="2021-03" db="EMBL/GenBank/DDBJ databases">
        <title>Pengzhenrongella sicca gen. nov., sp. nov., a new member of suborder Micrococcineae isolated from High-Arctic tundra soil.</title>
        <authorList>
            <person name="Peng F."/>
        </authorList>
    </citation>
    <scope>NUCLEOTIDE SEQUENCE</scope>
    <source>
        <strain evidence="9">LRZ-2</strain>
    </source>
</reference>
<dbReference type="PANTHER" id="PTHR43429">
    <property type="entry name" value="PYRIDINE NUCLEOTIDE-DISULFIDE OXIDOREDUCTASE DOMAIN-CONTAINING"/>
    <property type="match status" value="1"/>
</dbReference>
<evidence type="ECO:0000256" key="4">
    <source>
        <dbReference type="ARBA" id="ARBA00022827"/>
    </source>
</evidence>
<dbReference type="SUPFAM" id="SSF51905">
    <property type="entry name" value="FAD/NAD(P)-binding domain"/>
    <property type="match status" value="2"/>
</dbReference>
<dbReference type="PRINTS" id="PR00368">
    <property type="entry name" value="FADPNR"/>
</dbReference>
<proteinExistence type="inferred from homology"/>
<keyword evidence="3" id="KW-0285">Flavoprotein</keyword>
<dbReference type="EMBL" id="CP071868">
    <property type="protein sequence ID" value="QTE28522.1"/>
    <property type="molecule type" value="Genomic_DNA"/>
</dbReference>
<dbReference type="InterPro" id="IPR016156">
    <property type="entry name" value="FAD/NAD-linked_Rdtase_dimer_sf"/>
</dbReference>
<dbReference type="InterPro" id="IPR023753">
    <property type="entry name" value="FAD/NAD-binding_dom"/>
</dbReference>
<feature type="domain" description="FAD/NAD(P)-binding" evidence="8">
    <location>
        <begin position="2"/>
        <end position="316"/>
    </location>
</feature>
<feature type="domain" description="Pyridine nucleotide-disulphide oxidoreductase dimerisation" evidence="7">
    <location>
        <begin position="338"/>
        <end position="441"/>
    </location>
</feature>
<evidence type="ECO:0000259" key="8">
    <source>
        <dbReference type="Pfam" id="PF07992"/>
    </source>
</evidence>
<evidence type="ECO:0000256" key="3">
    <source>
        <dbReference type="ARBA" id="ARBA00022630"/>
    </source>
</evidence>
<sequence length="472" mass="49157">MHLVVIGGSDAGISAALRARELDPSARVTVVVADGYPNFSICGIPYLISGEVAHWRNLAHRTSADLEATGMVLRLDTRATAIDVAGQRVSVIDAAGAQSWLDYDELVVGTGAVPVRPPIAGLDAVGPDDGVHLLHTMGDTFDLTRTLETRHPATALIVGAGYVGLEMAEGLTTRGIAVTQVEMLPEVLPTVDPDLGALVHTELVSHGVDVHTATTVTRIAATPDGPARLRVDGIGADGAELAWAVDLVLVVVGVRPDTDLLVAAGARTGPRGAVVVDETMATGMAHVWAAGDCVVTQHRLLGVTYLPLGTTAHKQGRVAGENALGGHARYAGSLGTQVVKVFDLVAARTGLREHEARAAGFTPVSSQASPDDHKAYYPGSRPITIQVTGDERTGLLLGAQLIGARGTETAKRVDTFATALFHAMTVEQISELDLSYTPPLGSPWDAVQIATQAWAREHPRATLVPGIAVGAS</sequence>
<dbReference type="PANTHER" id="PTHR43429:SF1">
    <property type="entry name" value="NAD(P)H SULFUR OXIDOREDUCTASE (COA-DEPENDENT)"/>
    <property type="match status" value="1"/>
</dbReference>
<comment type="similarity">
    <text evidence="2">Belongs to the class-III pyridine nucleotide-disulfide oxidoreductase family.</text>
</comment>
<keyword evidence="5" id="KW-0560">Oxidoreductase</keyword>
<dbReference type="Pfam" id="PF02852">
    <property type="entry name" value="Pyr_redox_dim"/>
    <property type="match status" value="1"/>
</dbReference>
<dbReference type="PRINTS" id="PR00411">
    <property type="entry name" value="PNDRDTASEI"/>
</dbReference>
<dbReference type="Proteomes" id="UP000663937">
    <property type="component" value="Chromosome"/>
</dbReference>
<dbReference type="Gene3D" id="3.50.50.60">
    <property type="entry name" value="FAD/NAD(P)-binding domain"/>
    <property type="match status" value="2"/>
</dbReference>
<evidence type="ECO:0000256" key="6">
    <source>
        <dbReference type="ARBA" id="ARBA00023284"/>
    </source>
</evidence>
<comment type="cofactor">
    <cofactor evidence="1">
        <name>FAD</name>
        <dbReference type="ChEBI" id="CHEBI:57692"/>
    </cofactor>
</comment>
<evidence type="ECO:0000313" key="9">
    <source>
        <dbReference type="EMBL" id="QTE28522.1"/>
    </source>
</evidence>
<dbReference type="SUPFAM" id="SSF55424">
    <property type="entry name" value="FAD/NAD-linked reductases, dimerisation (C-terminal) domain"/>
    <property type="match status" value="1"/>
</dbReference>
<accession>A0A8A4Z9G6</accession>
<keyword evidence="4" id="KW-0274">FAD</keyword>
<dbReference type="KEGG" id="psic:J4E96_14250"/>
<keyword evidence="6" id="KW-0676">Redox-active center</keyword>
<dbReference type="InterPro" id="IPR004099">
    <property type="entry name" value="Pyr_nucl-diS_OxRdtase_dimer"/>
</dbReference>
<evidence type="ECO:0000256" key="5">
    <source>
        <dbReference type="ARBA" id="ARBA00023002"/>
    </source>
</evidence>
<dbReference type="InterPro" id="IPR050260">
    <property type="entry name" value="FAD-bd_OxRdtase"/>
</dbReference>
<evidence type="ECO:0000256" key="2">
    <source>
        <dbReference type="ARBA" id="ARBA00009130"/>
    </source>
</evidence>
<evidence type="ECO:0000313" key="10">
    <source>
        <dbReference type="Proteomes" id="UP000663937"/>
    </source>
</evidence>
<keyword evidence="10" id="KW-1185">Reference proteome</keyword>
<protein>
    <submittedName>
        <fullName evidence="9">FAD-dependent oxidoreductase</fullName>
    </submittedName>
</protein>
<gene>
    <name evidence="9" type="ORF">J4E96_14250</name>
</gene>
<dbReference type="Pfam" id="PF07992">
    <property type="entry name" value="Pyr_redox_2"/>
    <property type="match status" value="1"/>
</dbReference>
<organism evidence="9 10">
    <name type="scientific">Pengzhenrongella sicca</name>
    <dbReference type="NCBI Taxonomy" id="2819238"/>
    <lineage>
        <taxon>Bacteria</taxon>
        <taxon>Bacillati</taxon>
        <taxon>Actinomycetota</taxon>
        <taxon>Actinomycetes</taxon>
        <taxon>Micrococcales</taxon>
        <taxon>Pengzhenrongella</taxon>
    </lineage>
</organism>
<name>A0A8A4Z9G6_9MICO</name>
<dbReference type="InterPro" id="IPR036188">
    <property type="entry name" value="FAD/NAD-bd_sf"/>
</dbReference>
<evidence type="ECO:0000259" key="7">
    <source>
        <dbReference type="Pfam" id="PF02852"/>
    </source>
</evidence>
<dbReference type="AlphaFoldDB" id="A0A8A4Z9G6"/>
<dbReference type="GO" id="GO:0016491">
    <property type="term" value="F:oxidoreductase activity"/>
    <property type="evidence" value="ECO:0007669"/>
    <property type="project" value="UniProtKB-KW"/>
</dbReference>